<dbReference type="GO" id="GO:0006002">
    <property type="term" value="P:fructose 6-phosphate metabolic process"/>
    <property type="evidence" value="ECO:0007669"/>
    <property type="project" value="TreeGrafter"/>
</dbReference>
<comment type="caution">
    <text evidence="13">The sequence shown here is derived from an EMBL/GenBank/DDBJ whole genome shotgun (WGS) entry which is preliminary data.</text>
</comment>
<dbReference type="InterPro" id="IPR046348">
    <property type="entry name" value="SIS_dom_sf"/>
</dbReference>
<comment type="function">
    <text evidence="10">Catalyzes the first step in hexosamine metabolism, converting fructose-6P into glucosamine-6P using glutamine as a nitrogen source.</text>
</comment>
<proteinExistence type="inferred from homology"/>
<dbReference type="NCBIfam" id="TIGR01135">
    <property type="entry name" value="glmS"/>
    <property type="match status" value="1"/>
</dbReference>
<evidence type="ECO:0000256" key="10">
    <source>
        <dbReference type="HAMAP-Rule" id="MF_00164"/>
    </source>
</evidence>
<dbReference type="EC" id="2.6.1.16" evidence="3 10"/>
<dbReference type="InterPro" id="IPR001347">
    <property type="entry name" value="SIS_dom"/>
</dbReference>
<evidence type="ECO:0000256" key="5">
    <source>
        <dbReference type="ARBA" id="ARBA00022490"/>
    </source>
</evidence>
<keyword evidence="5 10" id="KW-0963">Cytoplasm</keyword>
<dbReference type="Gene3D" id="3.40.50.10490">
    <property type="entry name" value="Glucose-6-phosphate isomerase like protein, domain 1"/>
    <property type="match status" value="2"/>
</dbReference>
<feature type="initiator methionine" description="Removed" evidence="10">
    <location>
        <position position="1"/>
    </location>
</feature>
<keyword evidence="6 10" id="KW-0032">Aminotransferase</keyword>
<dbReference type="GO" id="GO:0006047">
    <property type="term" value="P:UDP-N-acetylglucosamine metabolic process"/>
    <property type="evidence" value="ECO:0007669"/>
    <property type="project" value="TreeGrafter"/>
</dbReference>
<dbReference type="HAMAP" id="MF_00164">
    <property type="entry name" value="GlmS"/>
    <property type="match status" value="1"/>
</dbReference>
<name>A0A9D1TNX6_9BACT</name>
<keyword evidence="8" id="KW-0677">Repeat</keyword>
<dbReference type="FunFam" id="3.40.50.10490:FF:000001">
    <property type="entry name" value="Glutamine--fructose-6-phosphate aminotransferase [isomerizing]"/>
    <property type="match status" value="1"/>
</dbReference>
<feature type="active site" description="Nucleophile; for GATase activity" evidence="10">
    <location>
        <position position="2"/>
    </location>
</feature>
<feature type="domain" description="Glutamine amidotransferase type-2" evidence="11">
    <location>
        <begin position="2"/>
        <end position="220"/>
    </location>
</feature>
<evidence type="ECO:0000313" key="14">
    <source>
        <dbReference type="Proteomes" id="UP000886752"/>
    </source>
</evidence>
<dbReference type="InterPro" id="IPR029055">
    <property type="entry name" value="Ntn_hydrolases_N"/>
</dbReference>
<comment type="catalytic activity">
    <reaction evidence="1 10">
        <text>D-fructose 6-phosphate + L-glutamine = D-glucosamine 6-phosphate + L-glutamate</text>
        <dbReference type="Rhea" id="RHEA:13237"/>
        <dbReference type="ChEBI" id="CHEBI:29985"/>
        <dbReference type="ChEBI" id="CHEBI:58359"/>
        <dbReference type="ChEBI" id="CHEBI:58725"/>
        <dbReference type="ChEBI" id="CHEBI:61527"/>
        <dbReference type="EC" id="2.6.1.16"/>
    </reaction>
</comment>
<evidence type="ECO:0000256" key="8">
    <source>
        <dbReference type="ARBA" id="ARBA00022737"/>
    </source>
</evidence>
<dbReference type="NCBIfam" id="NF001484">
    <property type="entry name" value="PRK00331.1"/>
    <property type="match status" value="1"/>
</dbReference>
<evidence type="ECO:0000256" key="6">
    <source>
        <dbReference type="ARBA" id="ARBA00022576"/>
    </source>
</evidence>
<dbReference type="InterPro" id="IPR047084">
    <property type="entry name" value="GFAT_N"/>
</dbReference>
<dbReference type="CDD" id="cd00714">
    <property type="entry name" value="GFAT"/>
    <property type="match status" value="1"/>
</dbReference>
<organism evidence="13 14">
    <name type="scientific">Candidatus Desulfovibrio intestinipullorum</name>
    <dbReference type="NCBI Taxonomy" id="2838536"/>
    <lineage>
        <taxon>Bacteria</taxon>
        <taxon>Pseudomonadati</taxon>
        <taxon>Thermodesulfobacteriota</taxon>
        <taxon>Desulfovibrionia</taxon>
        <taxon>Desulfovibrionales</taxon>
        <taxon>Desulfovibrionaceae</taxon>
        <taxon>Desulfovibrio</taxon>
    </lineage>
</organism>
<protein>
    <recommendedName>
        <fullName evidence="4 10">Glutamine--fructose-6-phosphate aminotransferase [isomerizing]</fullName>
        <ecNumber evidence="3 10">2.6.1.16</ecNumber>
    </recommendedName>
    <alternativeName>
        <fullName evidence="10">D-fructose-6-phosphate amidotransferase</fullName>
    </alternativeName>
    <alternativeName>
        <fullName evidence="10">GFAT</fullName>
    </alternativeName>
    <alternativeName>
        <fullName evidence="10">Glucosamine-6-phosphate synthase</fullName>
    </alternativeName>
    <alternativeName>
        <fullName evidence="10">Hexosephosphate aminotransferase</fullName>
    </alternativeName>
    <alternativeName>
        <fullName evidence="10">L-glutamine--D-fructose-6-phosphate amidotransferase</fullName>
    </alternativeName>
</protein>
<dbReference type="EMBL" id="DXHV01000015">
    <property type="protein sequence ID" value="HIV99808.1"/>
    <property type="molecule type" value="Genomic_DNA"/>
</dbReference>
<dbReference type="FunFam" id="3.60.20.10:FF:000006">
    <property type="entry name" value="Glutamine--fructose-6-phosphate aminotransferase [isomerizing]"/>
    <property type="match status" value="1"/>
</dbReference>
<dbReference type="PROSITE" id="PS51464">
    <property type="entry name" value="SIS"/>
    <property type="match status" value="2"/>
</dbReference>
<sequence length="608" mass="66404">MCGIVGYAGHRPAIPVVVEELHRLEYRGYDSAGVACVQQGAFRVVRAQGKLSALEQLLSEQAPSTATTGMGHTRWATHGAPAVRNAHPHLSNDASLALVHNGIIENYLEIKKDLAARGYVFHSETDTEVLVNLIQECHRTEPDLRKAFARALSMAHGAYAVCLMSKDEPDAFYAARMSAPLILGVGTGENFVASDIPAFLPYTRKVVFLEDGEMVRVTSSSFAISRVQDLSPVDYRVETIEWDVQAAQKGGYRHFMLKEIFEQPKVLSDGMAGRLLEDAKGVRLPELDGLPVPSRLSIVACGTSAHAGMWGRHIIEALAEIPIQVEIASEYRYKEKLLFQPDEMVLVISQSGETADTLAALRRAKECGAKVLGLCNVVGSSIAREADCVLYTQAGPEISVASTKAMCSQMLVLTLMALYWGERKQIVSEATRAACIETLLSLPQILEKELPSMHAQAKVLARKYAQARNFFYLGRGHCYALALEGALKLKELSYIHAEGYAAGEMKHGPIALIDSAFPTFAICLADELLPKVKSNMVEVQARQGKVIAVTTPGVDLPADDLWIVPDVPSFMSGFIVLPVLQLFSYEMADYLGKDVDQPRNLAKSVTVE</sequence>
<evidence type="ECO:0000256" key="4">
    <source>
        <dbReference type="ARBA" id="ARBA00016090"/>
    </source>
</evidence>
<feature type="active site" description="For Fru-6P isomerization activity" evidence="10">
    <location>
        <position position="603"/>
    </location>
</feature>
<dbReference type="GO" id="GO:0097367">
    <property type="term" value="F:carbohydrate derivative binding"/>
    <property type="evidence" value="ECO:0007669"/>
    <property type="project" value="InterPro"/>
</dbReference>
<evidence type="ECO:0000256" key="2">
    <source>
        <dbReference type="ARBA" id="ARBA00004496"/>
    </source>
</evidence>
<keyword evidence="7 10" id="KW-0808">Transferase</keyword>
<dbReference type="Gene3D" id="3.60.20.10">
    <property type="entry name" value="Glutamine Phosphoribosylpyrophosphate, subunit 1, domain 1"/>
    <property type="match status" value="1"/>
</dbReference>
<dbReference type="InterPro" id="IPR005855">
    <property type="entry name" value="GFAT"/>
</dbReference>
<dbReference type="SUPFAM" id="SSF53697">
    <property type="entry name" value="SIS domain"/>
    <property type="match status" value="1"/>
</dbReference>
<evidence type="ECO:0000256" key="1">
    <source>
        <dbReference type="ARBA" id="ARBA00001031"/>
    </source>
</evidence>
<dbReference type="Pfam" id="PF13522">
    <property type="entry name" value="GATase_6"/>
    <property type="match status" value="1"/>
</dbReference>
<evidence type="ECO:0000313" key="13">
    <source>
        <dbReference type="EMBL" id="HIV99808.1"/>
    </source>
</evidence>
<dbReference type="InterPro" id="IPR017932">
    <property type="entry name" value="GATase_2_dom"/>
</dbReference>
<dbReference type="InterPro" id="IPR035466">
    <property type="entry name" value="GlmS/AgaS_SIS"/>
</dbReference>
<dbReference type="Proteomes" id="UP000886752">
    <property type="component" value="Unassembled WGS sequence"/>
</dbReference>
<dbReference type="PANTHER" id="PTHR10937">
    <property type="entry name" value="GLUCOSAMINE--FRUCTOSE-6-PHOSPHATE AMINOTRANSFERASE, ISOMERIZING"/>
    <property type="match status" value="1"/>
</dbReference>
<evidence type="ECO:0000256" key="7">
    <source>
        <dbReference type="ARBA" id="ARBA00022679"/>
    </source>
</evidence>
<accession>A0A9D1TNX6</accession>
<evidence type="ECO:0000259" key="12">
    <source>
        <dbReference type="PROSITE" id="PS51464"/>
    </source>
</evidence>
<dbReference type="GO" id="GO:0005975">
    <property type="term" value="P:carbohydrate metabolic process"/>
    <property type="evidence" value="ECO:0007669"/>
    <property type="project" value="UniProtKB-UniRule"/>
</dbReference>
<dbReference type="CDD" id="cd05008">
    <property type="entry name" value="SIS_GlmS_GlmD_1"/>
    <property type="match status" value="1"/>
</dbReference>
<dbReference type="SUPFAM" id="SSF56235">
    <property type="entry name" value="N-terminal nucleophile aminohydrolases (Ntn hydrolases)"/>
    <property type="match status" value="1"/>
</dbReference>
<reference evidence="13" key="1">
    <citation type="journal article" date="2021" name="PeerJ">
        <title>Extensive microbial diversity within the chicken gut microbiome revealed by metagenomics and culture.</title>
        <authorList>
            <person name="Gilroy R."/>
            <person name="Ravi A."/>
            <person name="Getino M."/>
            <person name="Pursley I."/>
            <person name="Horton D.L."/>
            <person name="Alikhan N.F."/>
            <person name="Baker D."/>
            <person name="Gharbi K."/>
            <person name="Hall N."/>
            <person name="Watson M."/>
            <person name="Adriaenssens E.M."/>
            <person name="Foster-Nyarko E."/>
            <person name="Jarju S."/>
            <person name="Secka A."/>
            <person name="Antonio M."/>
            <person name="Oren A."/>
            <person name="Chaudhuri R.R."/>
            <person name="La Ragione R."/>
            <person name="Hildebrand F."/>
            <person name="Pallen M.J."/>
        </authorList>
    </citation>
    <scope>NUCLEOTIDE SEQUENCE</scope>
    <source>
        <strain evidence="13">ChiHecec2B26-446</strain>
    </source>
</reference>
<gene>
    <name evidence="10 13" type="primary">glmS</name>
    <name evidence="13" type="ORF">H9894_01255</name>
</gene>
<dbReference type="AlphaFoldDB" id="A0A9D1TNX6"/>
<dbReference type="PANTHER" id="PTHR10937:SF0">
    <property type="entry name" value="GLUTAMINE--FRUCTOSE-6-PHOSPHATE TRANSAMINASE (ISOMERIZING)"/>
    <property type="match status" value="1"/>
</dbReference>
<evidence type="ECO:0000259" key="11">
    <source>
        <dbReference type="PROSITE" id="PS51278"/>
    </source>
</evidence>
<comment type="subcellular location">
    <subcellularLocation>
        <location evidence="2 10">Cytoplasm</location>
    </subcellularLocation>
</comment>
<dbReference type="CDD" id="cd05009">
    <property type="entry name" value="SIS_GlmS_GlmD_2"/>
    <property type="match status" value="1"/>
</dbReference>
<feature type="domain" description="SIS" evidence="12">
    <location>
        <begin position="284"/>
        <end position="426"/>
    </location>
</feature>
<reference evidence="13" key="2">
    <citation type="submission" date="2021-04" db="EMBL/GenBank/DDBJ databases">
        <authorList>
            <person name="Gilroy R."/>
        </authorList>
    </citation>
    <scope>NUCLEOTIDE SEQUENCE</scope>
    <source>
        <strain evidence="13">ChiHecec2B26-446</strain>
    </source>
</reference>
<keyword evidence="9" id="KW-0315">Glutamine amidotransferase</keyword>
<feature type="domain" description="SIS" evidence="12">
    <location>
        <begin position="460"/>
        <end position="598"/>
    </location>
</feature>
<dbReference type="GO" id="GO:0006487">
    <property type="term" value="P:protein N-linked glycosylation"/>
    <property type="evidence" value="ECO:0007669"/>
    <property type="project" value="TreeGrafter"/>
</dbReference>
<evidence type="ECO:0000256" key="3">
    <source>
        <dbReference type="ARBA" id="ARBA00012916"/>
    </source>
</evidence>
<dbReference type="GO" id="GO:0004360">
    <property type="term" value="F:glutamine-fructose-6-phosphate transaminase (isomerizing) activity"/>
    <property type="evidence" value="ECO:0007669"/>
    <property type="project" value="UniProtKB-UniRule"/>
</dbReference>
<comment type="subunit">
    <text evidence="10">Homodimer.</text>
</comment>
<dbReference type="InterPro" id="IPR035490">
    <property type="entry name" value="GlmS/FrlB_SIS"/>
</dbReference>
<dbReference type="PROSITE" id="PS51278">
    <property type="entry name" value="GATASE_TYPE_2"/>
    <property type="match status" value="1"/>
</dbReference>
<dbReference type="GO" id="GO:0005829">
    <property type="term" value="C:cytosol"/>
    <property type="evidence" value="ECO:0007669"/>
    <property type="project" value="TreeGrafter"/>
</dbReference>
<evidence type="ECO:0000256" key="9">
    <source>
        <dbReference type="ARBA" id="ARBA00022962"/>
    </source>
</evidence>
<dbReference type="Pfam" id="PF01380">
    <property type="entry name" value="SIS"/>
    <property type="match status" value="2"/>
</dbReference>